<evidence type="ECO:0000313" key="2">
    <source>
        <dbReference type="Proteomes" id="UP000185874"/>
    </source>
</evidence>
<evidence type="ECO:0008006" key="3">
    <source>
        <dbReference type="Google" id="ProtNLM"/>
    </source>
</evidence>
<dbReference type="SUPFAM" id="SSF56784">
    <property type="entry name" value="HAD-like"/>
    <property type="match status" value="1"/>
</dbReference>
<organism evidence="1 2">
    <name type="scientific">Candidatus Shapirobacteria bacterium RBG_13_44_7</name>
    <dbReference type="NCBI Taxonomy" id="1802149"/>
    <lineage>
        <taxon>Bacteria</taxon>
        <taxon>Candidatus Shapironibacteriota</taxon>
    </lineage>
</organism>
<reference evidence="1 2" key="1">
    <citation type="journal article" date="2016" name="Nat. Commun.">
        <title>Thousands of microbial genomes shed light on interconnected biogeochemical processes in an aquifer system.</title>
        <authorList>
            <person name="Anantharaman K."/>
            <person name="Brown C.T."/>
            <person name="Hug L.A."/>
            <person name="Sharon I."/>
            <person name="Castelle C.J."/>
            <person name="Probst A.J."/>
            <person name="Thomas B.C."/>
            <person name="Singh A."/>
            <person name="Wilkins M.J."/>
            <person name="Karaoz U."/>
            <person name="Brodie E.L."/>
            <person name="Williams K.H."/>
            <person name="Hubbard S.S."/>
            <person name="Banfield J.F."/>
        </authorList>
    </citation>
    <scope>NUCLEOTIDE SEQUENCE [LARGE SCALE GENOMIC DNA]</scope>
</reference>
<dbReference type="Proteomes" id="UP000185874">
    <property type="component" value="Unassembled WGS sequence"/>
</dbReference>
<dbReference type="Pfam" id="PF00702">
    <property type="entry name" value="Hydrolase"/>
    <property type="match status" value="1"/>
</dbReference>
<name>A0A1F7SEM7_9BACT</name>
<dbReference type="InterPro" id="IPR023214">
    <property type="entry name" value="HAD_sf"/>
</dbReference>
<dbReference type="InterPro" id="IPR023198">
    <property type="entry name" value="PGP-like_dom2"/>
</dbReference>
<dbReference type="AlphaFoldDB" id="A0A1F7SEM7"/>
<proteinExistence type="predicted"/>
<dbReference type="InterPro" id="IPR036412">
    <property type="entry name" value="HAD-like_sf"/>
</dbReference>
<dbReference type="Gene3D" id="3.40.50.1000">
    <property type="entry name" value="HAD superfamily/HAD-like"/>
    <property type="match status" value="1"/>
</dbReference>
<sequence length="201" mass="23514">MIKALVTDIGNVVWNYEELQNQLLTRWAKLFNISPQAVHQKYDQIYIQFELGTQTLENYLLDLGYQPQPFLDILNQVFSATNFNQHLNHQVVDLITSLRSRNFIVGYLSNGENFKRDCIYRRLDHLFDFGITSYAAAFRKPDPKIYQLIFRHLSYLPEEIIFIDDKPENVRAAQELGINGIVFQNYPKLILDLKSLSPTLI</sequence>
<accession>A0A1F7SEM7</accession>
<dbReference type="NCBIfam" id="TIGR01509">
    <property type="entry name" value="HAD-SF-IA-v3"/>
    <property type="match status" value="1"/>
</dbReference>
<dbReference type="Gene3D" id="1.10.150.240">
    <property type="entry name" value="Putative phosphatase, domain 2"/>
    <property type="match status" value="1"/>
</dbReference>
<protein>
    <recommendedName>
        <fullName evidence="3">Haloacid dehalogenase</fullName>
    </recommendedName>
</protein>
<dbReference type="PANTHER" id="PTHR43611:SF3">
    <property type="entry name" value="FLAVIN MONONUCLEOTIDE HYDROLASE 1, CHLOROPLATIC"/>
    <property type="match status" value="1"/>
</dbReference>
<dbReference type="SFLD" id="SFLDS00003">
    <property type="entry name" value="Haloacid_Dehalogenase"/>
    <property type="match status" value="1"/>
</dbReference>
<gene>
    <name evidence="1" type="ORF">A3K55_00075</name>
</gene>
<evidence type="ECO:0000313" key="1">
    <source>
        <dbReference type="EMBL" id="OGL52205.1"/>
    </source>
</evidence>
<dbReference type="EMBL" id="MGDJ01000032">
    <property type="protein sequence ID" value="OGL52205.1"/>
    <property type="molecule type" value="Genomic_DNA"/>
</dbReference>
<comment type="caution">
    <text evidence="1">The sequence shown here is derived from an EMBL/GenBank/DDBJ whole genome shotgun (WGS) entry which is preliminary data.</text>
</comment>
<dbReference type="CDD" id="cd02603">
    <property type="entry name" value="HAD_sEH-N_like"/>
    <property type="match status" value="1"/>
</dbReference>
<dbReference type="SFLD" id="SFLDG01129">
    <property type="entry name" value="C1.5:_HAD__Beta-PGM__Phosphata"/>
    <property type="match status" value="1"/>
</dbReference>
<dbReference type="InterPro" id="IPR006439">
    <property type="entry name" value="HAD-SF_hydro_IA"/>
</dbReference>
<dbReference type="NCBIfam" id="TIGR01549">
    <property type="entry name" value="HAD-SF-IA-v1"/>
    <property type="match status" value="1"/>
</dbReference>
<dbReference type="PANTHER" id="PTHR43611">
    <property type="entry name" value="ALPHA-D-GLUCOSE 1-PHOSPHATE PHOSPHATASE"/>
    <property type="match status" value="1"/>
</dbReference>